<keyword evidence="2" id="KW-0614">Plasmid</keyword>
<dbReference type="Proteomes" id="UP001158961">
    <property type="component" value="Plasmid P4"/>
</dbReference>
<protein>
    <recommendedName>
        <fullName evidence="1">N-acetyltransferase domain-containing protein</fullName>
    </recommendedName>
</protein>
<dbReference type="EMBL" id="OW970319">
    <property type="protein sequence ID" value="CAH6385689.1"/>
    <property type="molecule type" value="Genomic_DNA"/>
</dbReference>
<evidence type="ECO:0000313" key="3">
    <source>
        <dbReference type="Proteomes" id="UP001158961"/>
    </source>
</evidence>
<dbReference type="RefSeq" id="WP_031593919.1">
    <property type="nucleotide sequence ID" value="NZ_JNVA01000074.1"/>
</dbReference>
<feature type="domain" description="N-acetyltransferase" evidence="1">
    <location>
        <begin position="4"/>
        <end position="163"/>
    </location>
</feature>
<dbReference type="PROSITE" id="PS51186">
    <property type="entry name" value="GNAT"/>
    <property type="match status" value="1"/>
</dbReference>
<geneLocation type="plasmid" evidence="2 3">
    <name>P4</name>
</geneLocation>
<evidence type="ECO:0000313" key="2">
    <source>
        <dbReference type="EMBL" id="CAH6385689.1"/>
    </source>
</evidence>
<sequence>MSTFYVRNMTLKDIPFFITQCEESARDRHLHSDLLTARGSKSFEKDVREVLRLHAVGQPSAHFLVVLVRASDERPAGFMWVRSAEDLTGTRCIEIFVVHVAKPMRGKGGGQLLISLAIEGYGQHRITARCYPASALMNRMLRQRGFEVMGTSERGAHYLCRLPS</sequence>
<reference evidence="2" key="1">
    <citation type="submission" date="2022-05" db="EMBL/GenBank/DDBJ databases">
        <authorList>
            <person name="Pothier F. J."/>
        </authorList>
    </citation>
    <scope>NUCLEOTIDE SEQUENCE</scope>
    <source>
        <strain evidence="2">DAPP-PG734</strain>
        <plasmid evidence="2">P4</plasmid>
    </source>
</reference>
<dbReference type="Pfam" id="PF00583">
    <property type="entry name" value="Acetyltransf_1"/>
    <property type="match status" value="1"/>
</dbReference>
<dbReference type="InterPro" id="IPR016181">
    <property type="entry name" value="Acyl_CoA_acyltransferase"/>
</dbReference>
<dbReference type="AlphaFoldDB" id="A0AAN2FM15"/>
<dbReference type="InterPro" id="IPR000182">
    <property type="entry name" value="GNAT_dom"/>
</dbReference>
<name>A0AAN2FM15_ENTAG</name>
<dbReference type="Gene3D" id="3.40.630.30">
    <property type="match status" value="1"/>
</dbReference>
<gene>
    <name evidence="2" type="ORF">DAPPPG734_25785</name>
</gene>
<proteinExistence type="predicted"/>
<evidence type="ECO:0000259" key="1">
    <source>
        <dbReference type="PROSITE" id="PS51186"/>
    </source>
</evidence>
<dbReference type="GO" id="GO:0016747">
    <property type="term" value="F:acyltransferase activity, transferring groups other than amino-acyl groups"/>
    <property type="evidence" value="ECO:0007669"/>
    <property type="project" value="InterPro"/>
</dbReference>
<organism evidence="2 3">
    <name type="scientific">Enterobacter agglomerans</name>
    <name type="common">Erwinia herbicola</name>
    <name type="synonym">Pantoea agglomerans</name>
    <dbReference type="NCBI Taxonomy" id="549"/>
    <lineage>
        <taxon>Bacteria</taxon>
        <taxon>Pseudomonadati</taxon>
        <taxon>Pseudomonadota</taxon>
        <taxon>Gammaproteobacteria</taxon>
        <taxon>Enterobacterales</taxon>
        <taxon>Erwiniaceae</taxon>
        <taxon>Pantoea</taxon>
        <taxon>Pantoea agglomerans group</taxon>
    </lineage>
</organism>
<dbReference type="SUPFAM" id="SSF55729">
    <property type="entry name" value="Acyl-CoA N-acyltransferases (Nat)"/>
    <property type="match status" value="1"/>
</dbReference>
<accession>A0AAN2FM15</accession>